<keyword evidence="3" id="KW-0812">Transmembrane</keyword>
<proteinExistence type="predicted"/>
<keyword evidence="3" id="KW-1133">Transmembrane helix</keyword>
<comment type="caution">
    <text evidence="5">The sequence shown here is derived from an EMBL/GenBank/DDBJ whole genome shotgun (WGS) entry which is preliminary data.</text>
</comment>
<dbReference type="GO" id="GO:0046872">
    <property type="term" value="F:metal ion binding"/>
    <property type="evidence" value="ECO:0007669"/>
    <property type="project" value="UniProtKB-KW"/>
</dbReference>
<dbReference type="OrthoDB" id="9763050at2"/>
<feature type="transmembrane region" description="Helical" evidence="3">
    <location>
        <begin position="20"/>
        <end position="40"/>
    </location>
</feature>
<evidence type="ECO:0000256" key="1">
    <source>
        <dbReference type="ARBA" id="ARBA00022723"/>
    </source>
</evidence>
<evidence type="ECO:0000256" key="2">
    <source>
        <dbReference type="ARBA" id="ARBA00022801"/>
    </source>
</evidence>
<organism evidence="5 6">
    <name type="scientific">Bifidobacterium margollesii</name>
    <dbReference type="NCBI Taxonomy" id="2020964"/>
    <lineage>
        <taxon>Bacteria</taxon>
        <taxon>Bacillati</taxon>
        <taxon>Actinomycetota</taxon>
        <taxon>Actinomycetes</taxon>
        <taxon>Bifidobacteriales</taxon>
        <taxon>Bifidobacteriaceae</taxon>
        <taxon>Bifidobacterium</taxon>
    </lineage>
</organism>
<dbReference type="InterPro" id="IPR011330">
    <property type="entry name" value="Glyco_hydro/deAcase_b/a-brl"/>
</dbReference>
<keyword evidence="6" id="KW-1185">Reference proteome</keyword>
<evidence type="ECO:0000313" key="6">
    <source>
        <dbReference type="Proteomes" id="UP000235050"/>
    </source>
</evidence>
<evidence type="ECO:0000259" key="4">
    <source>
        <dbReference type="PROSITE" id="PS51677"/>
    </source>
</evidence>
<dbReference type="PROSITE" id="PS51677">
    <property type="entry name" value="NODB"/>
    <property type="match status" value="1"/>
</dbReference>
<reference evidence="5 6" key="1">
    <citation type="submission" date="2017-07" db="EMBL/GenBank/DDBJ databases">
        <title>Bifidobacterium novel species.</title>
        <authorList>
            <person name="Lugli G.A."/>
            <person name="Milani C."/>
            <person name="Duranti S."/>
            <person name="Mangifesta M."/>
        </authorList>
    </citation>
    <scope>NUCLEOTIDE SEQUENCE [LARGE SCALE GENOMIC DNA]</scope>
    <source>
        <strain evidence="6">Uis1B</strain>
    </source>
</reference>
<dbReference type="RefSeq" id="WP_101615547.1">
    <property type="nucleotide sequence ID" value="NZ_NMWU01000009.1"/>
</dbReference>
<dbReference type="PANTHER" id="PTHR10587">
    <property type="entry name" value="GLYCOSYL TRANSFERASE-RELATED"/>
    <property type="match status" value="1"/>
</dbReference>
<dbReference type="AlphaFoldDB" id="A0A2N5JBC7"/>
<evidence type="ECO:0000313" key="5">
    <source>
        <dbReference type="EMBL" id="PLS31505.1"/>
    </source>
</evidence>
<dbReference type="GO" id="GO:0016020">
    <property type="term" value="C:membrane"/>
    <property type="evidence" value="ECO:0007669"/>
    <property type="project" value="TreeGrafter"/>
</dbReference>
<dbReference type="SUPFAM" id="SSF88713">
    <property type="entry name" value="Glycoside hydrolase/deacetylase"/>
    <property type="match status" value="1"/>
</dbReference>
<name>A0A2N5JBC7_9BIFI</name>
<protein>
    <submittedName>
        <fullName evidence="5">Polysaccharide deacetylase family protein</fullName>
    </submittedName>
</protein>
<dbReference type="EMBL" id="NMWU01000009">
    <property type="protein sequence ID" value="PLS31505.1"/>
    <property type="molecule type" value="Genomic_DNA"/>
</dbReference>
<dbReference type="InterPro" id="IPR002509">
    <property type="entry name" value="NODB_dom"/>
</dbReference>
<keyword evidence="1" id="KW-0479">Metal-binding</keyword>
<dbReference type="GO" id="GO:0005975">
    <property type="term" value="P:carbohydrate metabolic process"/>
    <property type="evidence" value="ECO:0007669"/>
    <property type="project" value="InterPro"/>
</dbReference>
<dbReference type="Proteomes" id="UP000235050">
    <property type="component" value="Unassembled WGS sequence"/>
</dbReference>
<evidence type="ECO:0000256" key="3">
    <source>
        <dbReference type="SAM" id="Phobius"/>
    </source>
</evidence>
<dbReference type="Gene3D" id="3.20.20.370">
    <property type="entry name" value="Glycoside hydrolase/deacetylase"/>
    <property type="match status" value="1"/>
</dbReference>
<keyword evidence="3" id="KW-0472">Membrane</keyword>
<dbReference type="GO" id="GO:0016810">
    <property type="term" value="F:hydrolase activity, acting on carbon-nitrogen (but not peptide) bonds"/>
    <property type="evidence" value="ECO:0007669"/>
    <property type="project" value="InterPro"/>
</dbReference>
<dbReference type="Pfam" id="PF01522">
    <property type="entry name" value="Polysacc_deac_1"/>
    <property type="match status" value="1"/>
</dbReference>
<accession>A0A2N5JBC7</accession>
<keyword evidence="2" id="KW-0378">Hydrolase</keyword>
<dbReference type="InterPro" id="IPR050248">
    <property type="entry name" value="Polysacc_deacetylase_ArnD"/>
</dbReference>
<gene>
    <name evidence="5" type="ORF">Uis1B_0640</name>
</gene>
<sequence>MVQHRSPRDKAGRSRRPIAVIVAIALIAALAIGGGVVWSWRARHGRALAQCESARNGLIAETDALRKAVESSSSVMSVSPSSLEDAGVLATARAEVQSSRQLIDRTAGDDYACSGEMTADELDSRTVAIAEAADRARKQTKTLPVEAAAVRRSTANKSNEAVRYTLRAAVSQAKELLSDTSGKVTDDSTRVRLKRLADAADRQLTDDETISDGAEYRRSIDGLNAAMDAVTTSNIAKLGVDCAKAKCVALTFDDGPDATNTPPVIRALQETGTVATFFSVGQHIDERTAPMLRQLRDSGHPIENHTWDHPHLRTLSRSDVASQLTRTSALVEKTVGAYPSMIRPPYSEWSNDVRDQAVAMNSSIINFDVMGFDWEKDAKGVHDAVLQWTRPGDIVLLHDLQGSTAQAVKGIIDDLKAEGFTFVTIEQLLGERPKPGYVYYSRTQVVRPGESWRPSTYFAEQW</sequence>
<dbReference type="PANTHER" id="PTHR10587:SF133">
    <property type="entry name" value="CHITIN DEACETYLASE 1-RELATED"/>
    <property type="match status" value="1"/>
</dbReference>
<feature type="domain" description="NodB homology" evidence="4">
    <location>
        <begin position="246"/>
        <end position="423"/>
    </location>
</feature>